<proteinExistence type="predicted"/>
<reference evidence="1" key="1">
    <citation type="submission" date="2021-05" db="EMBL/GenBank/DDBJ databases">
        <authorList>
            <person name="Scholz U."/>
            <person name="Mascher M."/>
            <person name="Fiebig A."/>
        </authorList>
    </citation>
    <scope>NUCLEOTIDE SEQUENCE [LARGE SCALE GENOMIC DNA]</scope>
</reference>
<reference evidence="1" key="2">
    <citation type="submission" date="2025-09" db="UniProtKB">
        <authorList>
            <consortium name="EnsemblPlants"/>
        </authorList>
    </citation>
    <scope>IDENTIFICATION</scope>
</reference>
<name>A0ACD5W517_AVESA</name>
<sequence length="308" mass="33768">METSRQPIVMLMILIVVNTIIGECFPSIEEKVNSTLIQRSKIYPEFFLLNENLTADGDPKITYYSSHTWIPGGDNPNYYYGATATLDVYGFDLVPGQASGAAIWIINKGDGQPSSLSAIQLGWHIFPWLYKDSYTHFYTAWMSGGTSGKGCVNMKCHGFYTTSSSMLPGHVINPLSSVSGQKSYITLRIFKERYSGDWHIHFGANGDPEPIGYFPKSLLPGLVDNPVEISFGGYVIHKKSRLSPPMGSGSISASGNAASFSSLMLIDEDENYYHVNTNLPYTSDVQGCYTPSSIDSAQFFYGGPGCAD</sequence>
<evidence type="ECO:0000313" key="2">
    <source>
        <dbReference type="Proteomes" id="UP001732700"/>
    </source>
</evidence>
<accession>A0ACD5W517</accession>
<dbReference type="Proteomes" id="UP001732700">
    <property type="component" value="Chromosome 3D"/>
</dbReference>
<keyword evidence="2" id="KW-1185">Reference proteome</keyword>
<protein>
    <submittedName>
        <fullName evidence="1">Uncharacterized protein</fullName>
    </submittedName>
</protein>
<dbReference type="EnsemblPlants" id="AVESA.00010b.r2.3DG0566940.1">
    <property type="protein sequence ID" value="AVESA.00010b.r2.3DG0566940.1.CDS"/>
    <property type="gene ID" value="AVESA.00010b.r2.3DG0566940"/>
</dbReference>
<organism evidence="1 2">
    <name type="scientific">Avena sativa</name>
    <name type="common">Oat</name>
    <dbReference type="NCBI Taxonomy" id="4498"/>
    <lineage>
        <taxon>Eukaryota</taxon>
        <taxon>Viridiplantae</taxon>
        <taxon>Streptophyta</taxon>
        <taxon>Embryophyta</taxon>
        <taxon>Tracheophyta</taxon>
        <taxon>Spermatophyta</taxon>
        <taxon>Magnoliopsida</taxon>
        <taxon>Liliopsida</taxon>
        <taxon>Poales</taxon>
        <taxon>Poaceae</taxon>
        <taxon>BOP clade</taxon>
        <taxon>Pooideae</taxon>
        <taxon>Poodae</taxon>
        <taxon>Poeae</taxon>
        <taxon>Poeae Chloroplast Group 1 (Aveneae type)</taxon>
        <taxon>Aveninae</taxon>
        <taxon>Avena</taxon>
    </lineage>
</organism>
<evidence type="ECO:0000313" key="1">
    <source>
        <dbReference type="EnsemblPlants" id="AVESA.00010b.r2.3DG0566940.1.CDS"/>
    </source>
</evidence>